<feature type="domain" description="J" evidence="1">
    <location>
        <begin position="3"/>
        <end position="68"/>
    </location>
</feature>
<accession>A0AAE3EGY6</accession>
<dbReference type="InterPro" id="IPR011990">
    <property type="entry name" value="TPR-like_helical_dom_sf"/>
</dbReference>
<dbReference type="Gene3D" id="1.25.40.10">
    <property type="entry name" value="Tetratricopeptide repeat domain"/>
    <property type="match status" value="1"/>
</dbReference>
<dbReference type="RefSeq" id="WP_230752233.1">
    <property type="nucleotide sequence ID" value="NZ_JAINWA010000001.1"/>
</dbReference>
<name>A0AAE3EGY6_9SPIR</name>
<dbReference type="CDD" id="cd06257">
    <property type="entry name" value="DnaJ"/>
    <property type="match status" value="1"/>
</dbReference>
<dbReference type="SUPFAM" id="SSF48452">
    <property type="entry name" value="TPR-like"/>
    <property type="match status" value="1"/>
</dbReference>
<dbReference type="PROSITE" id="PS50076">
    <property type="entry name" value="DNAJ_2"/>
    <property type="match status" value="1"/>
</dbReference>
<dbReference type="InterPro" id="IPR036869">
    <property type="entry name" value="J_dom_sf"/>
</dbReference>
<dbReference type="PANTHER" id="PTHR24074">
    <property type="entry name" value="CO-CHAPERONE PROTEIN DJLA"/>
    <property type="match status" value="1"/>
</dbReference>
<dbReference type="PRINTS" id="PR00625">
    <property type="entry name" value="JDOMAIN"/>
</dbReference>
<dbReference type="Pfam" id="PF00226">
    <property type="entry name" value="DnaJ"/>
    <property type="match status" value="1"/>
</dbReference>
<dbReference type="SMART" id="SM00271">
    <property type="entry name" value="DnaJ"/>
    <property type="match status" value="1"/>
</dbReference>
<keyword evidence="3" id="KW-1185">Reference proteome</keyword>
<protein>
    <submittedName>
        <fullName evidence="2">DnaJ domain-containing protein</fullName>
    </submittedName>
</protein>
<evidence type="ECO:0000259" key="1">
    <source>
        <dbReference type="PROSITE" id="PS50076"/>
    </source>
</evidence>
<comment type="caution">
    <text evidence="2">The sequence shown here is derived from an EMBL/GenBank/DDBJ whole genome shotgun (WGS) entry which is preliminary data.</text>
</comment>
<dbReference type="AlphaFoldDB" id="A0AAE3EGY6"/>
<organism evidence="2 3">
    <name type="scientific">Teretinema zuelzerae</name>
    <dbReference type="NCBI Taxonomy" id="156"/>
    <lineage>
        <taxon>Bacteria</taxon>
        <taxon>Pseudomonadati</taxon>
        <taxon>Spirochaetota</taxon>
        <taxon>Spirochaetia</taxon>
        <taxon>Spirochaetales</taxon>
        <taxon>Treponemataceae</taxon>
        <taxon>Teretinema</taxon>
    </lineage>
</organism>
<gene>
    <name evidence="2" type="ORF">K7J14_01205</name>
</gene>
<proteinExistence type="predicted"/>
<sequence length="270" mass="31502">MEDCYRVLGVKSSASAAEIKRAFRARAKELHPDTAGEGVDNAERMRALILAYETLSNPGRRAEFDATWASFRKYREGSSSDSSFDYRMWLMQRSDPESRSKLIFFDLLHDLEEEAVREYLLQLEKDPSFPLSRFFDREDFMDCAFILAEELDLRSYPLEAFHLLIEVYRMEARKPYFKHFFPEVVLMVRTLVRTKLAGFVPDELALDALETALELKFGKKDDAFILKLMAQCYERMGDSHTAALCVREALRQDPKITGMRELKKRLEVYE</sequence>
<dbReference type="InterPro" id="IPR050817">
    <property type="entry name" value="DjlA_DnaK_co-chaperone"/>
</dbReference>
<evidence type="ECO:0000313" key="2">
    <source>
        <dbReference type="EMBL" id="MCD1653314.1"/>
    </source>
</evidence>
<dbReference type="Proteomes" id="UP001198163">
    <property type="component" value="Unassembled WGS sequence"/>
</dbReference>
<dbReference type="EMBL" id="JAINWA010000001">
    <property type="protein sequence ID" value="MCD1653314.1"/>
    <property type="molecule type" value="Genomic_DNA"/>
</dbReference>
<dbReference type="InterPro" id="IPR001623">
    <property type="entry name" value="DnaJ_domain"/>
</dbReference>
<evidence type="ECO:0000313" key="3">
    <source>
        <dbReference type="Proteomes" id="UP001198163"/>
    </source>
</evidence>
<dbReference type="SUPFAM" id="SSF46565">
    <property type="entry name" value="Chaperone J-domain"/>
    <property type="match status" value="1"/>
</dbReference>
<reference evidence="2" key="1">
    <citation type="submission" date="2021-08" db="EMBL/GenBank/DDBJ databases">
        <title>Comparative analyses of Brucepasteria parasyntrophica and Teretinema zuelzerae.</title>
        <authorList>
            <person name="Song Y."/>
            <person name="Brune A."/>
        </authorList>
    </citation>
    <scope>NUCLEOTIDE SEQUENCE</scope>
    <source>
        <strain evidence="2">DSM 1903</strain>
    </source>
</reference>
<dbReference type="Gene3D" id="1.10.287.110">
    <property type="entry name" value="DnaJ domain"/>
    <property type="match status" value="1"/>
</dbReference>